<dbReference type="EMBL" id="JYNZ01000001">
    <property type="protein sequence ID" value="KXK27623.1"/>
    <property type="molecule type" value="Genomic_DNA"/>
</dbReference>
<proteinExistence type="predicted"/>
<sequence length="97" mass="10377">MSERVTTSAPKFTRNDSGTVIVAGAQFVECPQSCIFQMQSERGNTCMLLELGLARAVGVMLARPDLTEQLQRCPGPSEAGMIDCPAGVGFYDGNLFS</sequence>
<reference evidence="1 2" key="1">
    <citation type="submission" date="2015-02" db="EMBL/GenBank/DDBJ databases">
        <title>Improved understanding of the partial-nitritation anammox process through 23 genomes representing the majority of the microbial community.</title>
        <authorList>
            <person name="Speth D.R."/>
            <person name="In T Zandt M."/>
            <person name="Guerrero Cruz S."/>
            <person name="Jetten M.S."/>
            <person name="Dutilh B.E."/>
        </authorList>
    </citation>
    <scope>NUCLEOTIDE SEQUENCE [LARGE SCALE GENOMIC DNA]</scope>
    <source>
        <strain evidence="1">OLB20</strain>
    </source>
</reference>
<gene>
    <name evidence="1" type="ORF">TR69_WS6001000067</name>
</gene>
<name>A0A136M153_9BACT</name>
<dbReference type="Proteomes" id="UP000070457">
    <property type="component" value="Unassembled WGS sequence"/>
</dbReference>
<organism evidence="1 2">
    <name type="scientific">candidate division WS6 bacterium OLB20</name>
    <dbReference type="NCBI Taxonomy" id="1617426"/>
    <lineage>
        <taxon>Bacteria</taxon>
        <taxon>Candidatus Dojkabacteria</taxon>
    </lineage>
</organism>
<protein>
    <submittedName>
        <fullName evidence="1">Uncharacterized protein</fullName>
    </submittedName>
</protein>
<evidence type="ECO:0000313" key="2">
    <source>
        <dbReference type="Proteomes" id="UP000070457"/>
    </source>
</evidence>
<evidence type="ECO:0000313" key="1">
    <source>
        <dbReference type="EMBL" id="KXK27623.1"/>
    </source>
</evidence>
<dbReference type="STRING" id="1617426.TR69_WS6001000067"/>
<dbReference type="AlphaFoldDB" id="A0A136M153"/>
<accession>A0A136M153</accession>
<comment type="caution">
    <text evidence="1">The sequence shown here is derived from an EMBL/GenBank/DDBJ whole genome shotgun (WGS) entry which is preliminary data.</text>
</comment>